<feature type="compositionally biased region" description="Gly residues" evidence="1">
    <location>
        <begin position="98"/>
        <end position="107"/>
    </location>
</feature>
<protein>
    <submittedName>
        <fullName evidence="2">Uncharacterized protein</fullName>
    </submittedName>
</protein>
<feature type="compositionally biased region" description="Pro residues" evidence="1">
    <location>
        <begin position="155"/>
        <end position="166"/>
    </location>
</feature>
<gene>
    <name evidence="2" type="ORF">AVDCRST_MAG68-815</name>
</gene>
<name>A0A6J4KIU1_9BACT</name>
<feature type="compositionally biased region" description="Acidic residues" evidence="1">
    <location>
        <begin position="1"/>
        <end position="10"/>
    </location>
</feature>
<evidence type="ECO:0000313" key="2">
    <source>
        <dbReference type="EMBL" id="CAA9305820.1"/>
    </source>
</evidence>
<feature type="non-terminal residue" evidence="2">
    <location>
        <position position="172"/>
    </location>
</feature>
<proteinExistence type="predicted"/>
<reference evidence="2" key="1">
    <citation type="submission" date="2020-02" db="EMBL/GenBank/DDBJ databases">
        <authorList>
            <person name="Meier V. D."/>
        </authorList>
    </citation>
    <scope>NUCLEOTIDE SEQUENCE</scope>
    <source>
        <strain evidence="2">AVDCRST_MAG68</strain>
    </source>
</reference>
<sequence length="172" mass="18022">ALEPAGEEDPLLGRHRGGAAGARDPGERHPPPAQEAAPLGAARRVRGHGQRARHLPGPDPPRRRHRAERAGARVGRRAARGPAARQGRGQGVDAERLGGAGGRGDGAGAPRRLPPLGPDRVDPRRLLVPRARQALALPPGRPHPPRPLAHGNVPVRPPHLGPPPPAAARREL</sequence>
<evidence type="ECO:0000256" key="1">
    <source>
        <dbReference type="SAM" id="MobiDB-lite"/>
    </source>
</evidence>
<feature type="region of interest" description="Disordered" evidence="1">
    <location>
        <begin position="1"/>
        <end position="172"/>
    </location>
</feature>
<accession>A0A6J4KIU1</accession>
<dbReference type="EMBL" id="CADCTW010000046">
    <property type="protein sequence ID" value="CAA9305820.1"/>
    <property type="molecule type" value="Genomic_DNA"/>
</dbReference>
<dbReference type="AlphaFoldDB" id="A0A6J4KIU1"/>
<organism evidence="2">
    <name type="scientific">uncultured Gemmatimonadota bacterium</name>
    <dbReference type="NCBI Taxonomy" id="203437"/>
    <lineage>
        <taxon>Bacteria</taxon>
        <taxon>Pseudomonadati</taxon>
        <taxon>Gemmatimonadota</taxon>
        <taxon>environmental samples</taxon>
    </lineage>
</organism>
<feature type="compositionally biased region" description="Basic residues" evidence="1">
    <location>
        <begin position="43"/>
        <end position="54"/>
    </location>
</feature>
<feature type="non-terminal residue" evidence="2">
    <location>
        <position position="1"/>
    </location>
</feature>